<dbReference type="PROSITE" id="PS50931">
    <property type="entry name" value="HTH_LYSR"/>
    <property type="match status" value="1"/>
</dbReference>
<dbReference type="Proteomes" id="UP000095488">
    <property type="component" value="Unassembled WGS sequence"/>
</dbReference>
<evidence type="ECO:0000259" key="5">
    <source>
        <dbReference type="PROSITE" id="PS50931"/>
    </source>
</evidence>
<evidence type="ECO:0000313" key="6">
    <source>
        <dbReference type="EMBL" id="CUN90916.1"/>
    </source>
</evidence>
<comment type="similarity">
    <text evidence="1">Belongs to the LysR transcriptional regulatory family.</text>
</comment>
<keyword evidence="2" id="KW-0805">Transcription regulation</keyword>
<sequence>MNLHGLRLFYTVAKLGSVTLAAEKLMISQPAITVQLKKFEKENNIKLFAAKGRGICLTDIGEELFKEAAAIFKVENRLETLIENYKQGKTGTLKIVGNYTLGNFLLPFWVTAFKKANEDVNIEISLMNSDYAIEKIVSYEYDIGILGGDIVNYEDKVDSMTIAEDELWFVVSLEHKYANKSVTLAQIVNEPFIIKKKGSYARNILKSLCYTYGVKSPKIAMEFGELHETLLVLQQGYGVTFCQSMAVREFIELKKLARVYVECKIPKNKIYICVRKNEEKSYLVDKFIKSINI</sequence>
<dbReference type="InterPro" id="IPR036390">
    <property type="entry name" value="WH_DNA-bd_sf"/>
</dbReference>
<proteinExistence type="inferred from homology"/>
<dbReference type="InterPro" id="IPR000847">
    <property type="entry name" value="LysR_HTH_N"/>
</dbReference>
<evidence type="ECO:0000256" key="2">
    <source>
        <dbReference type="ARBA" id="ARBA00023015"/>
    </source>
</evidence>
<gene>
    <name evidence="6" type="primary">gltC_2</name>
    <name evidence="6" type="ORF">ERS852473_01394</name>
</gene>
<dbReference type="SUPFAM" id="SSF46785">
    <property type="entry name" value="Winged helix' DNA-binding domain"/>
    <property type="match status" value="1"/>
</dbReference>
<name>A0ABP2AU54_SARVE</name>
<protein>
    <submittedName>
        <fullName evidence="6">HTH-type transcriptional regulator gltC</fullName>
    </submittedName>
</protein>
<dbReference type="CDD" id="cd05466">
    <property type="entry name" value="PBP2_LTTR_substrate"/>
    <property type="match status" value="1"/>
</dbReference>
<comment type="caution">
    <text evidence="6">The sequence shown here is derived from an EMBL/GenBank/DDBJ whole genome shotgun (WGS) entry which is preliminary data.</text>
</comment>
<dbReference type="PANTHER" id="PTHR30126:SF40">
    <property type="entry name" value="HTH-TYPE TRANSCRIPTIONAL REGULATOR GLTR"/>
    <property type="match status" value="1"/>
</dbReference>
<dbReference type="EMBL" id="CYZR01000004">
    <property type="protein sequence ID" value="CUN90916.1"/>
    <property type="molecule type" value="Genomic_DNA"/>
</dbReference>
<dbReference type="Pfam" id="PF03466">
    <property type="entry name" value="LysR_substrate"/>
    <property type="match status" value="1"/>
</dbReference>
<keyword evidence="7" id="KW-1185">Reference proteome</keyword>
<dbReference type="Gene3D" id="1.10.10.10">
    <property type="entry name" value="Winged helix-like DNA-binding domain superfamily/Winged helix DNA-binding domain"/>
    <property type="match status" value="1"/>
</dbReference>
<reference evidence="6 7" key="1">
    <citation type="submission" date="2015-09" db="EMBL/GenBank/DDBJ databases">
        <authorList>
            <consortium name="Pathogen Informatics"/>
            <person name="Wu L."/>
            <person name="Ma J."/>
        </authorList>
    </citation>
    <scope>NUCLEOTIDE SEQUENCE [LARGE SCALE GENOMIC DNA]</scope>
    <source>
        <strain evidence="6 7">2789STDY5834858</strain>
    </source>
</reference>
<dbReference type="InterPro" id="IPR005119">
    <property type="entry name" value="LysR_subst-bd"/>
</dbReference>
<keyword evidence="3" id="KW-0238">DNA-binding</keyword>
<dbReference type="Gene3D" id="3.40.190.290">
    <property type="match status" value="1"/>
</dbReference>
<evidence type="ECO:0000313" key="7">
    <source>
        <dbReference type="Proteomes" id="UP000095488"/>
    </source>
</evidence>
<evidence type="ECO:0000256" key="4">
    <source>
        <dbReference type="ARBA" id="ARBA00023163"/>
    </source>
</evidence>
<dbReference type="PANTHER" id="PTHR30126">
    <property type="entry name" value="HTH-TYPE TRANSCRIPTIONAL REGULATOR"/>
    <property type="match status" value="1"/>
</dbReference>
<feature type="domain" description="HTH lysR-type" evidence="5">
    <location>
        <begin position="1"/>
        <end position="58"/>
    </location>
</feature>
<dbReference type="Pfam" id="PF00126">
    <property type="entry name" value="HTH_1"/>
    <property type="match status" value="1"/>
</dbReference>
<keyword evidence="4" id="KW-0804">Transcription</keyword>
<dbReference type="RefSeq" id="WP_055258966.1">
    <property type="nucleotide sequence ID" value="NZ_CABIXL010000004.1"/>
</dbReference>
<dbReference type="SUPFAM" id="SSF53850">
    <property type="entry name" value="Periplasmic binding protein-like II"/>
    <property type="match status" value="1"/>
</dbReference>
<organism evidence="6 7">
    <name type="scientific">Sarcina ventriculi</name>
    <name type="common">Clostridium ventriculi</name>
    <dbReference type="NCBI Taxonomy" id="1267"/>
    <lineage>
        <taxon>Bacteria</taxon>
        <taxon>Bacillati</taxon>
        <taxon>Bacillota</taxon>
        <taxon>Clostridia</taxon>
        <taxon>Eubacteriales</taxon>
        <taxon>Clostridiaceae</taxon>
        <taxon>Sarcina</taxon>
    </lineage>
</organism>
<dbReference type="InterPro" id="IPR036388">
    <property type="entry name" value="WH-like_DNA-bd_sf"/>
</dbReference>
<evidence type="ECO:0000256" key="1">
    <source>
        <dbReference type="ARBA" id="ARBA00009437"/>
    </source>
</evidence>
<accession>A0ABP2AU54</accession>
<evidence type="ECO:0000256" key="3">
    <source>
        <dbReference type="ARBA" id="ARBA00023125"/>
    </source>
</evidence>